<accession>Q1IWX6</accession>
<proteinExistence type="inferred from homology"/>
<feature type="region of interest" description="Disordered" evidence="10">
    <location>
        <begin position="42"/>
        <end position="65"/>
    </location>
</feature>
<comment type="subunit">
    <text evidence="9">Forms a complex with TatC.</text>
</comment>
<reference evidence="11" key="1">
    <citation type="submission" date="2006-04" db="EMBL/GenBank/DDBJ databases">
        <title>Complete sequence of chromosome of Deinococcus geothermalis DSM 11300.</title>
        <authorList>
            <consortium name="US DOE Joint Genome Institute"/>
            <person name="Copeland A."/>
            <person name="Lucas S."/>
            <person name="Lapidus A."/>
            <person name="Barry K."/>
            <person name="Detter J.C."/>
            <person name="Glavina del Rio T."/>
            <person name="Hammon N."/>
            <person name="Israni S."/>
            <person name="Dalin E."/>
            <person name="Tice H."/>
            <person name="Pitluck S."/>
            <person name="Brettin T."/>
            <person name="Bruce D."/>
            <person name="Han C."/>
            <person name="Tapia R."/>
            <person name="Saunders E."/>
            <person name="Gilna P."/>
            <person name="Schmutz J."/>
            <person name="Larimer F."/>
            <person name="Land M."/>
            <person name="Hauser L."/>
            <person name="Kyrpides N."/>
            <person name="Kim E."/>
            <person name="Daly M.J."/>
            <person name="Fredrickson J.K."/>
            <person name="Makarova K.S."/>
            <person name="Gaidamakova E.K."/>
            <person name="Zhai M."/>
            <person name="Richardson P."/>
        </authorList>
    </citation>
    <scope>NUCLEOTIDE SEQUENCE</scope>
    <source>
        <strain evidence="11">DSM 11300</strain>
    </source>
</reference>
<dbReference type="STRING" id="319795.Dgeo_1964"/>
<keyword evidence="4 9" id="KW-0812">Transmembrane</keyword>
<dbReference type="GO" id="GO:0033281">
    <property type="term" value="C:TAT protein transport complex"/>
    <property type="evidence" value="ECO:0007669"/>
    <property type="project" value="UniProtKB-UniRule"/>
</dbReference>
<keyword evidence="2 9" id="KW-0813">Transport</keyword>
<evidence type="ECO:0000256" key="7">
    <source>
        <dbReference type="ARBA" id="ARBA00023010"/>
    </source>
</evidence>
<evidence type="ECO:0000313" key="12">
    <source>
        <dbReference type="Proteomes" id="UP000002431"/>
    </source>
</evidence>
<evidence type="ECO:0000256" key="4">
    <source>
        <dbReference type="ARBA" id="ARBA00022692"/>
    </source>
</evidence>
<dbReference type="Pfam" id="PF02416">
    <property type="entry name" value="TatA_B_E"/>
    <property type="match status" value="1"/>
</dbReference>
<dbReference type="GO" id="GO:0008320">
    <property type="term" value="F:protein transmembrane transporter activity"/>
    <property type="evidence" value="ECO:0007669"/>
    <property type="project" value="UniProtKB-UniRule"/>
</dbReference>
<dbReference type="Proteomes" id="UP000002431">
    <property type="component" value="Chromosome"/>
</dbReference>
<dbReference type="KEGG" id="dge:Dgeo_1964"/>
<dbReference type="HOGENOM" id="CLU_086034_4_3_0"/>
<comment type="similarity">
    <text evidence="9">Belongs to the TatA/E family.</text>
</comment>
<evidence type="ECO:0000256" key="2">
    <source>
        <dbReference type="ARBA" id="ARBA00022448"/>
    </source>
</evidence>
<feature type="transmembrane region" description="Helical" evidence="9">
    <location>
        <begin position="6"/>
        <end position="24"/>
    </location>
</feature>
<comment type="function">
    <text evidence="9">Part of the twin-arginine translocation (Tat) system that transports large folded proteins containing a characteristic twin-arginine motif in their signal peptide across membranes. TatA could form the protein-conducting channel of the Tat system.</text>
</comment>
<evidence type="ECO:0000256" key="8">
    <source>
        <dbReference type="ARBA" id="ARBA00023136"/>
    </source>
</evidence>
<comment type="subcellular location">
    <subcellularLocation>
        <location evidence="1 9">Cell membrane</location>
        <topology evidence="1 9">Single-pass membrane protein</topology>
    </subcellularLocation>
</comment>
<dbReference type="NCBIfam" id="TIGR01411">
    <property type="entry name" value="tatAE"/>
    <property type="match status" value="1"/>
</dbReference>
<sequence>MSLGPLEILLIIVVIALVFGARKLPELGRGMGQGIKEFKKEIREPAAPSVTDGESRPLDPHTTVSHPTVISEVTRTADGRVIETVTERDHRA</sequence>
<keyword evidence="6 9" id="KW-1133">Transmembrane helix</keyword>
<evidence type="ECO:0000256" key="3">
    <source>
        <dbReference type="ARBA" id="ARBA00022475"/>
    </source>
</evidence>
<dbReference type="PANTHER" id="PTHR42982:SF8">
    <property type="entry name" value="SEC-INDEPENDENT PROTEIN TRANSLOCASE PROTEIN TATA"/>
    <property type="match status" value="1"/>
</dbReference>
<keyword evidence="5 9" id="KW-0653">Protein transport</keyword>
<keyword evidence="12" id="KW-1185">Reference proteome</keyword>
<evidence type="ECO:0000256" key="1">
    <source>
        <dbReference type="ARBA" id="ARBA00004162"/>
    </source>
</evidence>
<keyword evidence="3 9" id="KW-1003">Cell membrane</keyword>
<dbReference type="GO" id="GO:0043953">
    <property type="term" value="P:protein transport by the Tat complex"/>
    <property type="evidence" value="ECO:0007669"/>
    <property type="project" value="UniProtKB-UniRule"/>
</dbReference>
<dbReference type="eggNOG" id="COG1826">
    <property type="taxonomic scope" value="Bacteria"/>
</dbReference>
<evidence type="ECO:0000256" key="10">
    <source>
        <dbReference type="SAM" id="MobiDB-lite"/>
    </source>
</evidence>
<dbReference type="Gene3D" id="1.20.5.3310">
    <property type="match status" value="1"/>
</dbReference>
<name>Q1IWX6_DEIGD</name>
<organism evidence="11 12">
    <name type="scientific">Deinococcus geothermalis (strain DSM 11300 / CIP 105573 / AG-3a)</name>
    <dbReference type="NCBI Taxonomy" id="319795"/>
    <lineage>
        <taxon>Bacteria</taxon>
        <taxon>Thermotogati</taxon>
        <taxon>Deinococcota</taxon>
        <taxon>Deinococci</taxon>
        <taxon>Deinococcales</taxon>
        <taxon>Deinococcaceae</taxon>
        <taxon>Deinococcus</taxon>
    </lineage>
</organism>
<dbReference type="HAMAP" id="MF_00236">
    <property type="entry name" value="TatA_E"/>
    <property type="match status" value="1"/>
</dbReference>
<keyword evidence="7 9" id="KW-0811">Translocation</keyword>
<dbReference type="PANTHER" id="PTHR42982">
    <property type="entry name" value="SEC-INDEPENDENT PROTEIN TRANSLOCASE PROTEIN TATA"/>
    <property type="match status" value="1"/>
</dbReference>
<dbReference type="InterPro" id="IPR006312">
    <property type="entry name" value="TatA/E"/>
</dbReference>
<keyword evidence="8 9" id="KW-0472">Membrane</keyword>
<evidence type="ECO:0000256" key="6">
    <source>
        <dbReference type="ARBA" id="ARBA00022989"/>
    </source>
</evidence>
<protein>
    <recommendedName>
        <fullName evidence="9">Sec-independent protein translocase protein TatA</fullName>
    </recommendedName>
</protein>
<evidence type="ECO:0000313" key="11">
    <source>
        <dbReference type="EMBL" id="ABF46258.1"/>
    </source>
</evidence>
<evidence type="ECO:0000256" key="5">
    <source>
        <dbReference type="ARBA" id="ARBA00022927"/>
    </source>
</evidence>
<dbReference type="InterPro" id="IPR003369">
    <property type="entry name" value="TatA/B/E"/>
</dbReference>
<dbReference type="RefSeq" id="WP_011531085.1">
    <property type="nucleotide sequence ID" value="NC_008025.1"/>
</dbReference>
<gene>
    <name evidence="9" type="primary">tatA</name>
    <name evidence="11" type="ordered locus">Dgeo_1964</name>
</gene>
<evidence type="ECO:0000256" key="9">
    <source>
        <dbReference type="HAMAP-Rule" id="MF_00236"/>
    </source>
</evidence>
<dbReference type="EMBL" id="CP000359">
    <property type="protein sequence ID" value="ABF46258.1"/>
    <property type="molecule type" value="Genomic_DNA"/>
</dbReference>
<dbReference type="AlphaFoldDB" id="Q1IWX6"/>